<dbReference type="PROSITE" id="PS01358">
    <property type="entry name" value="ZF_RANBP2_1"/>
    <property type="match status" value="1"/>
</dbReference>
<evidence type="ECO:0000256" key="3">
    <source>
        <dbReference type="ARBA" id="ARBA00022670"/>
    </source>
</evidence>
<protein>
    <recommendedName>
        <fullName evidence="13">RanBP2-type domain-containing protein</fullName>
    </recommendedName>
</protein>
<evidence type="ECO:0000259" key="13">
    <source>
        <dbReference type="PROSITE" id="PS50199"/>
    </source>
</evidence>
<keyword evidence="6 11" id="KW-0863">Zinc-finger</keyword>
<dbReference type="GO" id="GO:0004252">
    <property type="term" value="F:serine-type endopeptidase activity"/>
    <property type="evidence" value="ECO:0007669"/>
    <property type="project" value="InterPro"/>
</dbReference>
<dbReference type="AlphaFoldDB" id="A0A6A6KXA1"/>
<evidence type="ECO:0000256" key="8">
    <source>
        <dbReference type="ARBA" id="ARBA00022833"/>
    </source>
</evidence>
<dbReference type="GO" id="GO:0008270">
    <property type="term" value="F:zinc ion binding"/>
    <property type="evidence" value="ECO:0007669"/>
    <property type="project" value="UniProtKB-KW"/>
</dbReference>
<evidence type="ECO:0000256" key="4">
    <source>
        <dbReference type="ARBA" id="ARBA00022692"/>
    </source>
</evidence>
<keyword evidence="4 12" id="KW-0812">Transmembrane</keyword>
<evidence type="ECO:0000256" key="12">
    <source>
        <dbReference type="SAM" id="Phobius"/>
    </source>
</evidence>
<evidence type="ECO:0000256" key="6">
    <source>
        <dbReference type="ARBA" id="ARBA00022771"/>
    </source>
</evidence>
<keyword evidence="3" id="KW-0645">Protease</keyword>
<dbReference type="InterPro" id="IPR036443">
    <property type="entry name" value="Znf_RanBP2_sf"/>
</dbReference>
<dbReference type="Proteomes" id="UP000467840">
    <property type="component" value="Chromosome 13"/>
</dbReference>
<reference evidence="14 15" key="1">
    <citation type="journal article" date="2020" name="Mol. Plant">
        <title>The Chromosome-Based Rubber Tree Genome Provides New Insights into Spurge Genome Evolution and Rubber Biosynthesis.</title>
        <authorList>
            <person name="Liu J."/>
            <person name="Shi C."/>
            <person name="Shi C.C."/>
            <person name="Li W."/>
            <person name="Zhang Q.J."/>
            <person name="Zhang Y."/>
            <person name="Li K."/>
            <person name="Lu H.F."/>
            <person name="Shi C."/>
            <person name="Zhu S.T."/>
            <person name="Xiao Z.Y."/>
            <person name="Nan H."/>
            <person name="Yue Y."/>
            <person name="Zhu X.G."/>
            <person name="Wu Y."/>
            <person name="Hong X.N."/>
            <person name="Fan G.Y."/>
            <person name="Tong Y."/>
            <person name="Zhang D."/>
            <person name="Mao C.L."/>
            <person name="Liu Y.L."/>
            <person name="Hao S.J."/>
            <person name="Liu W.Q."/>
            <person name="Lv M.Q."/>
            <person name="Zhang H.B."/>
            <person name="Liu Y."/>
            <person name="Hu-Tang G.R."/>
            <person name="Wang J.P."/>
            <person name="Wang J.H."/>
            <person name="Sun Y.H."/>
            <person name="Ni S.B."/>
            <person name="Chen W.B."/>
            <person name="Zhang X.C."/>
            <person name="Jiao Y.N."/>
            <person name="Eichler E.E."/>
            <person name="Li G.H."/>
            <person name="Liu X."/>
            <person name="Gao L.Z."/>
        </authorList>
    </citation>
    <scope>NUCLEOTIDE SEQUENCE [LARGE SCALE GENOMIC DNA]</scope>
    <source>
        <strain evidence="15">cv. GT1</strain>
        <tissue evidence="14">Leaf</tissue>
    </source>
</reference>
<evidence type="ECO:0000256" key="1">
    <source>
        <dbReference type="ARBA" id="ARBA00004141"/>
    </source>
</evidence>
<evidence type="ECO:0000256" key="2">
    <source>
        <dbReference type="ARBA" id="ARBA00009045"/>
    </source>
</evidence>
<dbReference type="FunFam" id="1.20.1540.10:FF:000026">
    <property type="entry name" value="Rhomboid-like protein 14, mitochondrial"/>
    <property type="match status" value="1"/>
</dbReference>
<evidence type="ECO:0000256" key="9">
    <source>
        <dbReference type="ARBA" id="ARBA00022989"/>
    </source>
</evidence>
<dbReference type="PROSITE" id="PS50199">
    <property type="entry name" value="ZF_RANBP2_2"/>
    <property type="match status" value="1"/>
</dbReference>
<evidence type="ECO:0000313" key="14">
    <source>
        <dbReference type="EMBL" id="KAF2292079.1"/>
    </source>
</evidence>
<keyword evidence="15" id="KW-1185">Reference proteome</keyword>
<gene>
    <name evidence="14" type="ORF">GH714_008004</name>
</gene>
<sequence length="326" mass="36763">MERRVGRLLPLLAVHTVVEYCRLPWKPPVTAGLLAANTLIYLRPSFLHHILPPIREVWFNPYLILKHKELKRFFLSAFYHVGESHLVYNMMSLLWKGIQLETSMGSAEFASMVAALLTMSQGITLLIAKSLLLFFDYEKPFYSEYAVGFSGVLFAMKVVLNSQSENYAYVHGLVVPARYAAWAELILIQMFCTWVSFLGHLGGILAGLLYLKLKGSYSGPDPLTSIIRNFAGILSWPLKLMRSLFRPRRQRISGRGTVGASQGGRTVSGVWRCQACTFDNSVWLSVCEMCGTSRGGSGFSSRQLQHQDGDDLTLAEIRRRRIERFG</sequence>
<name>A0A6A6KXA1_HEVBR</name>
<keyword evidence="5" id="KW-0479">Metal-binding</keyword>
<dbReference type="SUPFAM" id="SSF144091">
    <property type="entry name" value="Rhomboid-like"/>
    <property type="match status" value="1"/>
</dbReference>
<evidence type="ECO:0000256" key="5">
    <source>
        <dbReference type="ARBA" id="ARBA00022723"/>
    </source>
</evidence>
<evidence type="ECO:0000256" key="7">
    <source>
        <dbReference type="ARBA" id="ARBA00022801"/>
    </source>
</evidence>
<dbReference type="InterPro" id="IPR001876">
    <property type="entry name" value="Znf_RanBP2"/>
</dbReference>
<keyword evidence="9 12" id="KW-1133">Transmembrane helix</keyword>
<evidence type="ECO:0000313" key="15">
    <source>
        <dbReference type="Proteomes" id="UP000467840"/>
    </source>
</evidence>
<dbReference type="SMART" id="SM00547">
    <property type="entry name" value="ZnF_RBZ"/>
    <property type="match status" value="1"/>
</dbReference>
<feature type="transmembrane region" description="Helical" evidence="12">
    <location>
        <begin position="109"/>
        <end position="135"/>
    </location>
</feature>
<comment type="similarity">
    <text evidence="2">Belongs to the peptidase S54 family.</text>
</comment>
<feature type="domain" description="RanBP2-type" evidence="13">
    <location>
        <begin position="267"/>
        <end position="296"/>
    </location>
</feature>
<dbReference type="GO" id="GO:0006508">
    <property type="term" value="P:proteolysis"/>
    <property type="evidence" value="ECO:0007669"/>
    <property type="project" value="UniProtKB-KW"/>
</dbReference>
<dbReference type="PANTHER" id="PTHR43066:SF1">
    <property type="entry name" value="RHOMBOID PROTEIN 2"/>
    <property type="match status" value="1"/>
</dbReference>
<dbReference type="PANTHER" id="PTHR43066">
    <property type="entry name" value="RHOMBOID-RELATED PROTEIN"/>
    <property type="match status" value="1"/>
</dbReference>
<keyword evidence="10 12" id="KW-0472">Membrane</keyword>
<keyword evidence="7" id="KW-0378">Hydrolase</keyword>
<dbReference type="EMBL" id="JAAGAX010000014">
    <property type="protein sequence ID" value="KAF2292079.1"/>
    <property type="molecule type" value="Genomic_DNA"/>
</dbReference>
<evidence type="ECO:0000256" key="11">
    <source>
        <dbReference type="PROSITE-ProRule" id="PRU00322"/>
    </source>
</evidence>
<dbReference type="GO" id="GO:0016020">
    <property type="term" value="C:membrane"/>
    <property type="evidence" value="ECO:0007669"/>
    <property type="project" value="UniProtKB-SubCell"/>
</dbReference>
<evidence type="ECO:0000256" key="10">
    <source>
        <dbReference type="ARBA" id="ARBA00023136"/>
    </source>
</evidence>
<dbReference type="SUPFAM" id="SSF90209">
    <property type="entry name" value="Ran binding protein zinc finger-like"/>
    <property type="match status" value="1"/>
</dbReference>
<dbReference type="Gene3D" id="1.20.1540.10">
    <property type="entry name" value="Rhomboid-like"/>
    <property type="match status" value="1"/>
</dbReference>
<dbReference type="InterPro" id="IPR035952">
    <property type="entry name" value="Rhomboid-like_sf"/>
</dbReference>
<comment type="caution">
    <text evidence="14">The sequence shown here is derived from an EMBL/GenBank/DDBJ whole genome shotgun (WGS) entry which is preliminary data.</text>
</comment>
<comment type="subcellular location">
    <subcellularLocation>
        <location evidence="1">Membrane</location>
        <topology evidence="1">Multi-pass membrane protein</topology>
    </subcellularLocation>
</comment>
<accession>A0A6A6KXA1</accession>
<dbReference type="Pfam" id="PF01694">
    <property type="entry name" value="Rhomboid"/>
    <property type="match status" value="1"/>
</dbReference>
<proteinExistence type="inferred from homology"/>
<dbReference type="Pfam" id="PF00641">
    <property type="entry name" value="Zn_ribbon_RanBP"/>
    <property type="match status" value="1"/>
</dbReference>
<organism evidence="14 15">
    <name type="scientific">Hevea brasiliensis</name>
    <name type="common">Para rubber tree</name>
    <name type="synonym">Siphonia brasiliensis</name>
    <dbReference type="NCBI Taxonomy" id="3981"/>
    <lineage>
        <taxon>Eukaryota</taxon>
        <taxon>Viridiplantae</taxon>
        <taxon>Streptophyta</taxon>
        <taxon>Embryophyta</taxon>
        <taxon>Tracheophyta</taxon>
        <taxon>Spermatophyta</taxon>
        <taxon>Magnoliopsida</taxon>
        <taxon>eudicotyledons</taxon>
        <taxon>Gunneridae</taxon>
        <taxon>Pentapetalae</taxon>
        <taxon>rosids</taxon>
        <taxon>fabids</taxon>
        <taxon>Malpighiales</taxon>
        <taxon>Euphorbiaceae</taxon>
        <taxon>Crotonoideae</taxon>
        <taxon>Micrandreae</taxon>
        <taxon>Hevea</taxon>
    </lineage>
</organism>
<dbReference type="InterPro" id="IPR022764">
    <property type="entry name" value="Peptidase_S54_rhomboid_dom"/>
</dbReference>
<keyword evidence="8" id="KW-0862">Zinc</keyword>
<feature type="transmembrane region" description="Helical" evidence="12">
    <location>
        <begin position="181"/>
        <end position="211"/>
    </location>
</feature>
<dbReference type="Gene3D" id="2.30.30.380">
    <property type="entry name" value="Zn-finger domain of Sec23/24"/>
    <property type="match status" value="1"/>
</dbReference>